<evidence type="ECO:0000313" key="7">
    <source>
        <dbReference type="Proteomes" id="UP000051412"/>
    </source>
</evidence>
<dbReference type="InterPro" id="IPR046335">
    <property type="entry name" value="LacI/GalR-like_sensor"/>
</dbReference>
<keyword evidence="1" id="KW-0678">Repressor</keyword>
<evidence type="ECO:0000256" key="1">
    <source>
        <dbReference type="ARBA" id="ARBA00022491"/>
    </source>
</evidence>
<sequence>MGKKVTIRDIARMAGVSVTTVSQVLNGKGKRFSKTTREKIMKLRDQYQYVPDFHARSLIMKGSINTIGVLVPNVSESFFGTFVEGVQQVARQEKLIPLIFSANREPKLEQEYLEQMVERSIDGLIIASARMTTEMINQALSNRDIPYILFDRNYDQQGARVLTDDYHGGQLAAQHLLALGHTKMLFLGVKNITENFKQRMAGFQETINAQEINFDEDHNLLKADLSKDGGYQMARPVIESGATAVFTANDEVAIGLMRGLREQGVRVPEDISVIGYDDIILDEYVYPQLTTIHQPIFKLGVGATEILLNKINHPDAEPEQVEHFPVKLIARQSTGKCQQN</sequence>
<evidence type="ECO:0000313" key="6">
    <source>
        <dbReference type="EMBL" id="KRM25403.1"/>
    </source>
</evidence>
<keyword evidence="3" id="KW-0238">DNA-binding</keyword>
<dbReference type="Gene3D" id="3.40.50.2300">
    <property type="match status" value="2"/>
</dbReference>
<dbReference type="CDD" id="cd01392">
    <property type="entry name" value="HTH_LacI"/>
    <property type="match status" value="1"/>
</dbReference>
<dbReference type="PRINTS" id="PR00036">
    <property type="entry name" value="HTHLACI"/>
</dbReference>
<dbReference type="AlphaFoldDB" id="A0A0R1XBC6"/>
<evidence type="ECO:0000256" key="3">
    <source>
        <dbReference type="ARBA" id="ARBA00023125"/>
    </source>
</evidence>
<dbReference type="InterPro" id="IPR000843">
    <property type="entry name" value="HTH_LacI"/>
</dbReference>
<dbReference type="PROSITE" id="PS50932">
    <property type="entry name" value="HTH_LACI_2"/>
    <property type="match status" value="1"/>
</dbReference>
<dbReference type="Gene3D" id="1.10.260.40">
    <property type="entry name" value="lambda repressor-like DNA-binding domains"/>
    <property type="match status" value="1"/>
</dbReference>
<dbReference type="Pfam" id="PF13377">
    <property type="entry name" value="Peripla_BP_3"/>
    <property type="match status" value="1"/>
</dbReference>
<dbReference type="NCBIfam" id="NF047341">
    <property type="entry name" value="lactose_RbsR"/>
    <property type="match status" value="1"/>
</dbReference>
<dbReference type="Pfam" id="PF00356">
    <property type="entry name" value="LacI"/>
    <property type="match status" value="1"/>
</dbReference>
<dbReference type="PANTHER" id="PTHR30146">
    <property type="entry name" value="LACI-RELATED TRANSCRIPTIONAL REPRESSOR"/>
    <property type="match status" value="1"/>
</dbReference>
<dbReference type="PANTHER" id="PTHR30146:SF148">
    <property type="entry name" value="HTH-TYPE TRANSCRIPTIONAL REPRESSOR PURR-RELATED"/>
    <property type="match status" value="1"/>
</dbReference>
<feature type="domain" description="HTH lacI-type" evidence="5">
    <location>
        <begin position="5"/>
        <end position="60"/>
    </location>
</feature>
<dbReference type="STRING" id="1423782.FD32_GL000808"/>
<reference evidence="6 7" key="1">
    <citation type="journal article" date="2015" name="Genome Announc.">
        <title>Expanding the biotechnology potential of lactobacilli through comparative genomics of 213 strains and associated genera.</title>
        <authorList>
            <person name="Sun Z."/>
            <person name="Harris H.M."/>
            <person name="McCann A."/>
            <person name="Guo C."/>
            <person name="Argimon S."/>
            <person name="Zhang W."/>
            <person name="Yang X."/>
            <person name="Jeffery I.B."/>
            <person name="Cooney J.C."/>
            <person name="Kagawa T.F."/>
            <person name="Liu W."/>
            <person name="Song Y."/>
            <person name="Salvetti E."/>
            <person name="Wrobel A."/>
            <person name="Rasinkangas P."/>
            <person name="Parkhill J."/>
            <person name="Rea M.C."/>
            <person name="O'Sullivan O."/>
            <person name="Ritari J."/>
            <person name="Douillard F.P."/>
            <person name="Paul Ross R."/>
            <person name="Yang R."/>
            <person name="Briner A.E."/>
            <person name="Felis G.E."/>
            <person name="de Vos W.M."/>
            <person name="Barrangou R."/>
            <person name="Klaenhammer T.R."/>
            <person name="Caufield P.W."/>
            <person name="Cui Y."/>
            <person name="Zhang H."/>
            <person name="O'Toole P.W."/>
        </authorList>
    </citation>
    <scope>NUCLEOTIDE SEQUENCE [LARGE SCALE GENOMIC DNA]</scope>
    <source>
        <strain evidence="6 7">DSM 6035</strain>
    </source>
</reference>
<dbReference type="GO" id="GO:0003700">
    <property type="term" value="F:DNA-binding transcription factor activity"/>
    <property type="evidence" value="ECO:0007669"/>
    <property type="project" value="TreeGrafter"/>
</dbReference>
<organism evidence="6 7">
    <name type="scientific">Limosilactobacillus panis DSM 6035</name>
    <dbReference type="NCBI Taxonomy" id="1423782"/>
    <lineage>
        <taxon>Bacteria</taxon>
        <taxon>Bacillati</taxon>
        <taxon>Bacillota</taxon>
        <taxon>Bacilli</taxon>
        <taxon>Lactobacillales</taxon>
        <taxon>Lactobacillaceae</taxon>
        <taxon>Limosilactobacillus</taxon>
    </lineage>
</organism>
<evidence type="ECO:0000259" key="5">
    <source>
        <dbReference type="PROSITE" id="PS50932"/>
    </source>
</evidence>
<evidence type="ECO:0000256" key="2">
    <source>
        <dbReference type="ARBA" id="ARBA00023015"/>
    </source>
</evidence>
<protein>
    <submittedName>
        <fullName evidence="6">Ribose operon repressor</fullName>
    </submittedName>
</protein>
<keyword evidence="4" id="KW-0804">Transcription</keyword>
<dbReference type="PATRIC" id="fig|1423782.4.peg.836"/>
<dbReference type="InterPro" id="IPR028082">
    <property type="entry name" value="Peripla_BP_I"/>
</dbReference>
<name>A0A0R1XBC6_9LACO</name>
<dbReference type="PROSITE" id="PS00356">
    <property type="entry name" value="HTH_LACI_1"/>
    <property type="match status" value="1"/>
</dbReference>
<comment type="caution">
    <text evidence="6">The sequence shown here is derived from an EMBL/GenBank/DDBJ whole genome shotgun (WGS) entry which is preliminary data.</text>
</comment>
<dbReference type="GO" id="GO:0000976">
    <property type="term" value="F:transcription cis-regulatory region binding"/>
    <property type="evidence" value="ECO:0007669"/>
    <property type="project" value="TreeGrafter"/>
</dbReference>
<dbReference type="RefSeq" id="WP_047767102.1">
    <property type="nucleotide sequence ID" value="NZ_AZGM01000125.1"/>
</dbReference>
<keyword evidence="7" id="KW-1185">Reference proteome</keyword>
<proteinExistence type="predicted"/>
<dbReference type="SUPFAM" id="SSF47413">
    <property type="entry name" value="lambda repressor-like DNA-binding domains"/>
    <property type="match status" value="1"/>
</dbReference>
<gene>
    <name evidence="6" type="ORF">FD32_GL000808</name>
</gene>
<evidence type="ECO:0000256" key="4">
    <source>
        <dbReference type="ARBA" id="ARBA00023163"/>
    </source>
</evidence>
<dbReference type="InterPro" id="IPR010982">
    <property type="entry name" value="Lambda_DNA-bd_dom_sf"/>
</dbReference>
<dbReference type="OrthoDB" id="9775106at2"/>
<accession>A0A0R1XBC6</accession>
<dbReference type="Proteomes" id="UP000051412">
    <property type="component" value="Unassembled WGS sequence"/>
</dbReference>
<dbReference type="CDD" id="cd06267">
    <property type="entry name" value="PBP1_LacI_sugar_binding-like"/>
    <property type="match status" value="1"/>
</dbReference>
<dbReference type="SUPFAM" id="SSF53822">
    <property type="entry name" value="Periplasmic binding protein-like I"/>
    <property type="match status" value="1"/>
</dbReference>
<keyword evidence="2" id="KW-0805">Transcription regulation</keyword>
<dbReference type="EMBL" id="AZGM01000125">
    <property type="protein sequence ID" value="KRM25403.1"/>
    <property type="molecule type" value="Genomic_DNA"/>
</dbReference>
<dbReference type="SMART" id="SM00354">
    <property type="entry name" value="HTH_LACI"/>
    <property type="match status" value="1"/>
</dbReference>